<keyword evidence="1" id="KW-0812">Transmembrane</keyword>
<gene>
    <name evidence="2" type="ORF">FBD94_15440</name>
</gene>
<comment type="caution">
    <text evidence="2">The sequence shown here is derived from an EMBL/GenBank/DDBJ whole genome shotgun (WGS) entry which is preliminary data.</text>
</comment>
<evidence type="ECO:0000313" key="2">
    <source>
        <dbReference type="EMBL" id="TKC60297.1"/>
    </source>
</evidence>
<evidence type="ECO:0008006" key="4">
    <source>
        <dbReference type="Google" id="ProtNLM"/>
    </source>
</evidence>
<name>A0A4U1G8R0_9SPHI</name>
<dbReference type="Proteomes" id="UP000309594">
    <property type="component" value="Unassembled WGS sequence"/>
</dbReference>
<dbReference type="AlphaFoldDB" id="A0A4U1G8R0"/>
<dbReference type="RefSeq" id="WP_136880834.1">
    <property type="nucleotide sequence ID" value="NZ_SWDX01000005.1"/>
</dbReference>
<sequence>MSLNKKVPAFTLMEVTIAMLIAGIAIAITFTAYRIVSGSYIGFSKKQDDLAGFVLVDKLLKQDFLGARHIVKSSDGLAMEMEGGLISYRIDSGFVLRDQFSIRTDTFKLQLNSPTFLFESNVAEEGQPIDQFSFETVVQGQLIPLHYQKIYSAQDLFK</sequence>
<organism evidence="2 3">
    <name type="scientific">Pedobacter hiemivivus</name>
    <dbReference type="NCBI Taxonomy" id="2530454"/>
    <lineage>
        <taxon>Bacteria</taxon>
        <taxon>Pseudomonadati</taxon>
        <taxon>Bacteroidota</taxon>
        <taxon>Sphingobacteriia</taxon>
        <taxon>Sphingobacteriales</taxon>
        <taxon>Sphingobacteriaceae</taxon>
        <taxon>Pedobacter</taxon>
    </lineage>
</organism>
<reference evidence="2 3" key="1">
    <citation type="submission" date="2019-04" db="EMBL/GenBank/DDBJ databases">
        <title>Pedobacter sp. RP-1-16 sp. nov., isolated from Arctic soil.</title>
        <authorList>
            <person name="Dahal R.H."/>
            <person name="Kim D.-U."/>
        </authorList>
    </citation>
    <scope>NUCLEOTIDE SEQUENCE [LARGE SCALE GENOMIC DNA]</scope>
    <source>
        <strain evidence="2 3">RP-1-16</strain>
    </source>
</reference>
<evidence type="ECO:0000313" key="3">
    <source>
        <dbReference type="Proteomes" id="UP000309594"/>
    </source>
</evidence>
<protein>
    <recommendedName>
        <fullName evidence="4">Prepilin-type N-terminal cleavage/methylation domain-containing protein</fullName>
    </recommendedName>
</protein>
<proteinExistence type="predicted"/>
<dbReference type="EMBL" id="SWDX01000005">
    <property type="protein sequence ID" value="TKC60297.1"/>
    <property type="molecule type" value="Genomic_DNA"/>
</dbReference>
<keyword evidence="1" id="KW-1133">Transmembrane helix</keyword>
<keyword evidence="1" id="KW-0472">Membrane</keyword>
<accession>A0A4U1G8R0</accession>
<evidence type="ECO:0000256" key="1">
    <source>
        <dbReference type="SAM" id="Phobius"/>
    </source>
</evidence>
<feature type="transmembrane region" description="Helical" evidence="1">
    <location>
        <begin position="12"/>
        <end position="36"/>
    </location>
</feature>